<organism evidence="4">
    <name type="scientific">Chaetomium thermophilum (strain DSM 1495 / CBS 144.50 / IMI 039719)</name>
    <name type="common">Thermochaetoides thermophila</name>
    <dbReference type="NCBI Taxonomy" id="759272"/>
    <lineage>
        <taxon>Eukaryota</taxon>
        <taxon>Fungi</taxon>
        <taxon>Dikarya</taxon>
        <taxon>Ascomycota</taxon>
        <taxon>Pezizomycotina</taxon>
        <taxon>Sordariomycetes</taxon>
        <taxon>Sordariomycetidae</taxon>
        <taxon>Sordariales</taxon>
        <taxon>Chaetomiaceae</taxon>
        <taxon>Thermochaetoides</taxon>
    </lineage>
</organism>
<dbReference type="HOGENOM" id="CLU_1454222_0_0_1"/>
<sequence>MSAPWGAPDSATSPVLTLQPGQQLIGYPPSGPMGEVVTIEQRKIVILHLERDSLTEETVRQLLAEHAGIGSATSTASAGEGEDIEKIEIPINKDGRARGTSLVTFRTAELAFKAIAALDGRQIGSGSSGGRRLAARLASEGVSTGKGFGDRLGYRAGKPAYQQQNLLVDVRLQHRHPQLRHRMWLA</sequence>
<dbReference type="InterPro" id="IPR035979">
    <property type="entry name" value="RBD_domain_sf"/>
</dbReference>
<dbReference type="CDD" id="cd00590">
    <property type="entry name" value="RRM_SF"/>
    <property type="match status" value="1"/>
</dbReference>
<keyword evidence="1" id="KW-0694">RNA-binding</keyword>
<dbReference type="EMBL" id="GL988041">
    <property type="protein sequence ID" value="EGS20785.1"/>
    <property type="molecule type" value="Genomic_DNA"/>
</dbReference>
<proteinExistence type="predicted"/>
<evidence type="ECO:0000313" key="4">
    <source>
        <dbReference type="Proteomes" id="UP000008066"/>
    </source>
</evidence>
<dbReference type="Gene3D" id="3.30.70.330">
    <property type="match status" value="1"/>
</dbReference>
<dbReference type="GeneID" id="18256661"/>
<dbReference type="SUPFAM" id="SSF54928">
    <property type="entry name" value="RNA-binding domain, RBD"/>
    <property type="match status" value="1"/>
</dbReference>
<evidence type="ECO:0000256" key="1">
    <source>
        <dbReference type="PROSITE-ProRule" id="PRU00176"/>
    </source>
</evidence>
<dbReference type="Pfam" id="PF00076">
    <property type="entry name" value="RRM_1"/>
    <property type="match status" value="1"/>
</dbReference>
<dbReference type="InterPro" id="IPR000504">
    <property type="entry name" value="RRM_dom"/>
</dbReference>
<dbReference type="KEGG" id="cthr:CTHT_0026230"/>
<dbReference type="GO" id="GO:0003723">
    <property type="term" value="F:RNA binding"/>
    <property type="evidence" value="ECO:0007669"/>
    <property type="project" value="UniProtKB-UniRule"/>
</dbReference>
<gene>
    <name evidence="3" type="ORF">CTHT_0026230</name>
</gene>
<dbReference type="Proteomes" id="UP000008066">
    <property type="component" value="Unassembled WGS sequence"/>
</dbReference>
<dbReference type="PROSITE" id="PS50102">
    <property type="entry name" value="RRM"/>
    <property type="match status" value="1"/>
</dbReference>
<dbReference type="AlphaFoldDB" id="G0S6C1"/>
<accession>G0S6C1</accession>
<dbReference type="RefSeq" id="XP_006693081.1">
    <property type="nucleotide sequence ID" value="XM_006693018.1"/>
</dbReference>
<dbReference type="OrthoDB" id="610462at2759"/>
<dbReference type="InterPro" id="IPR012677">
    <property type="entry name" value="Nucleotide-bd_a/b_plait_sf"/>
</dbReference>
<keyword evidence="4" id="KW-1185">Reference proteome</keyword>
<name>G0S6C1_CHATD</name>
<feature type="domain" description="RRM" evidence="2">
    <location>
        <begin position="42"/>
        <end position="140"/>
    </location>
</feature>
<evidence type="ECO:0000259" key="2">
    <source>
        <dbReference type="PROSITE" id="PS50102"/>
    </source>
</evidence>
<evidence type="ECO:0000313" key="3">
    <source>
        <dbReference type="EMBL" id="EGS20785.1"/>
    </source>
</evidence>
<dbReference type="STRING" id="759272.G0S6C1"/>
<protein>
    <recommendedName>
        <fullName evidence="2">RRM domain-containing protein</fullName>
    </recommendedName>
</protein>
<reference evidence="3 4" key="1">
    <citation type="journal article" date="2011" name="Cell">
        <title>Insight into structure and assembly of the nuclear pore complex by utilizing the genome of a eukaryotic thermophile.</title>
        <authorList>
            <person name="Amlacher S."/>
            <person name="Sarges P."/>
            <person name="Flemming D."/>
            <person name="van Noort V."/>
            <person name="Kunze R."/>
            <person name="Devos D.P."/>
            <person name="Arumugam M."/>
            <person name="Bork P."/>
            <person name="Hurt E."/>
        </authorList>
    </citation>
    <scope>NUCLEOTIDE SEQUENCE [LARGE SCALE GENOMIC DNA]</scope>
    <source>
        <strain evidence="4">DSM 1495 / CBS 144.50 / IMI 039719</strain>
    </source>
</reference>